<evidence type="ECO:0000313" key="3">
    <source>
        <dbReference type="Proteomes" id="UP000023152"/>
    </source>
</evidence>
<dbReference type="EMBL" id="ASPP01019948">
    <property type="protein sequence ID" value="ETO14578.1"/>
    <property type="molecule type" value="Genomic_DNA"/>
</dbReference>
<keyword evidence="3" id="KW-1185">Reference proteome</keyword>
<proteinExistence type="predicted"/>
<name>X6MKN6_RETFI</name>
<sequence length="193" mass="22579">MLRQIYYIIFTRKRFSARNNKVLIFHSFKKLVKTEQLRPLMQIDLQVAFSVAHFEHTHSKLSFQFTCSIPTHTWLLFYTTCALAKSLLLDDVNTNGKDYNSDSDELVLCLSFNVVPTIRRIHLTLKQMNKKNNLFVTVTFNAKDRLSILWGEPNVPSEHKIENDNDNDLEEENEIDDNENNNENDDQNIIDAN</sequence>
<comment type="caution">
    <text evidence="2">The sequence shown here is derived from an EMBL/GenBank/DDBJ whole genome shotgun (WGS) entry which is preliminary data.</text>
</comment>
<reference evidence="2 3" key="1">
    <citation type="journal article" date="2013" name="Curr. Biol.">
        <title>The Genome of the Foraminiferan Reticulomyxa filosa.</title>
        <authorList>
            <person name="Glockner G."/>
            <person name="Hulsmann N."/>
            <person name="Schleicher M."/>
            <person name="Noegel A.A."/>
            <person name="Eichinger L."/>
            <person name="Gallinger C."/>
            <person name="Pawlowski J."/>
            <person name="Sierra R."/>
            <person name="Euteneuer U."/>
            <person name="Pillet L."/>
            <person name="Moustafa A."/>
            <person name="Platzer M."/>
            <person name="Groth M."/>
            <person name="Szafranski K."/>
            <person name="Schliwa M."/>
        </authorList>
    </citation>
    <scope>NUCLEOTIDE SEQUENCE [LARGE SCALE GENOMIC DNA]</scope>
</reference>
<dbReference type="AlphaFoldDB" id="X6MKN6"/>
<protein>
    <submittedName>
        <fullName evidence="2">Uncharacterized protein</fullName>
    </submittedName>
</protein>
<feature type="compositionally biased region" description="Acidic residues" evidence="1">
    <location>
        <begin position="164"/>
        <end position="193"/>
    </location>
</feature>
<evidence type="ECO:0000313" key="2">
    <source>
        <dbReference type="EMBL" id="ETO14578.1"/>
    </source>
</evidence>
<feature type="region of interest" description="Disordered" evidence="1">
    <location>
        <begin position="157"/>
        <end position="193"/>
    </location>
</feature>
<evidence type="ECO:0000256" key="1">
    <source>
        <dbReference type="SAM" id="MobiDB-lite"/>
    </source>
</evidence>
<dbReference type="Proteomes" id="UP000023152">
    <property type="component" value="Unassembled WGS sequence"/>
</dbReference>
<accession>X6MKN6</accession>
<gene>
    <name evidence="2" type="ORF">RFI_22790</name>
</gene>
<organism evidence="2 3">
    <name type="scientific">Reticulomyxa filosa</name>
    <dbReference type="NCBI Taxonomy" id="46433"/>
    <lineage>
        <taxon>Eukaryota</taxon>
        <taxon>Sar</taxon>
        <taxon>Rhizaria</taxon>
        <taxon>Retaria</taxon>
        <taxon>Foraminifera</taxon>
        <taxon>Monothalamids</taxon>
        <taxon>Reticulomyxidae</taxon>
        <taxon>Reticulomyxa</taxon>
    </lineage>
</organism>